<feature type="region of interest" description="Disordered" evidence="1">
    <location>
        <begin position="324"/>
        <end position="393"/>
    </location>
</feature>
<evidence type="ECO:0000256" key="1">
    <source>
        <dbReference type="SAM" id="MobiDB-lite"/>
    </source>
</evidence>
<feature type="region of interest" description="Disordered" evidence="1">
    <location>
        <begin position="477"/>
        <end position="504"/>
    </location>
</feature>
<organism evidence="2 3">
    <name type="scientific">Lasiodiplodia theobromae</name>
    <dbReference type="NCBI Taxonomy" id="45133"/>
    <lineage>
        <taxon>Eukaryota</taxon>
        <taxon>Fungi</taxon>
        <taxon>Dikarya</taxon>
        <taxon>Ascomycota</taxon>
        <taxon>Pezizomycotina</taxon>
        <taxon>Dothideomycetes</taxon>
        <taxon>Dothideomycetes incertae sedis</taxon>
        <taxon>Botryosphaeriales</taxon>
        <taxon>Botryosphaeriaceae</taxon>
        <taxon>Lasiodiplodia</taxon>
    </lineage>
</organism>
<feature type="region of interest" description="Disordered" evidence="1">
    <location>
        <begin position="1"/>
        <end position="31"/>
    </location>
</feature>
<dbReference type="Proteomes" id="UP000325902">
    <property type="component" value="Unassembled WGS sequence"/>
</dbReference>
<sequence length="504" mass="55357">MSPASSVTSQATPSISSTLSSEMELLKPMPKSKIDEMIDNVMEECEGMFDYVLGFDVHDDMSDAADSEYEESDADDIDDVVSPASPMFQRPGESSSPTSSSSSPQSAILGSPAKCHTVAGESNRAGGTPRAATNARAGRSSNSSNAQRKRKAQGSDQQEENDDDGDGNSERKKQKKDSEEENKGLSQQELNTHHLAAERCPDVPNKPVIDGITDDQAKQLRSRRVKEGVKTEEAKWTNVYFILFPDDREAPSPYCVSNQDTASLSPESIMFQDFEDYSRREFPALFRAELKRDAEEEEALMQERFRRKMVDAARRATERLYTEYRRNRLQADTNNSGGAGPSQRMQASVSGQMEFLAPPPPQSDAIQDVRTTVPRGGGSRGPSAQADASSDSAYETLLSESNHAYLTTRLPSTAAPGDLTQDQSRFDDPGLHLNAMIGGQPLSEGSNNPIDDPRIMQIQQQPEWYFDFLKDQNMYTDAYSEDPSLQAPFSGNSPIGGDPTNRNG</sequence>
<feature type="compositionally biased region" description="Acidic residues" evidence="1">
    <location>
        <begin position="62"/>
        <end position="79"/>
    </location>
</feature>
<evidence type="ECO:0000313" key="3">
    <source>
        <dbReference type="Proteomes" id="UP000325902"/>
    </source>
</evidence>
<reference evidence="2 3" key="1">
    <citation type="journal article" date="2019" name="Sci. Rep.">
        <title>A multi-omics analysis of the grapevine pathogen Lasiodiplodia theobromae reveals that temperature affects the expression of virulence- and pathogenicity-related genes.</title>
        <authorList>
            <person name="Felix C."/>
            <person name="Meneses R."/>
            <person name="Goncalves M.F.M."/>
            <person name="Tilleman L."/>
            <person name="Duarte A.S."/>
            <person name="Jorrin-Novo J.V."/>
            <person name="Van de Peer Y."/>
            <person name="Deforce D."/>
            <person name="Van Nieuwerburgh F."/>
            <person name="Esteves A.C."/>
            <person name="Alves A."/>
        </authorList>
    </citation>
    <scope>NUCLEOTIDE SEQUENCE [LARGE SCALE GENOMIC DNA]</scope>
    <source>
        <strain evidence="2 3">LA-SOL3</strain>
    </source>
</reference>
<name>A0A5N5DFW1_9PEZI</name>
<dbReference type="OrthoDB" id="4738706at2759"/>
<gene>
    <name evidence="2" type="ORF">DBV05_g4916</name>
</gene>
<protein>
    <submittedName>
        <fullName evidence="2">Uncharacterized protein</fullName>
    </submittedName>
</protein>
<proteinExistence type="predicted"/>
<dbReference type="AlphaFoldDB" id="A0A5N5DFW1"/>
<feature type="compositionally biased region" description="Low complexity" evidence="1">
    <location>
        <begin position="130"/>
        <end position="146"/>
    </location>
</feature>
<comment type="caution">
    <text evidence="2">The sequence shown here is derived from an EMBL/GenBank/DDBJ whole genome shotgun (WGS) entry which is preliminary data.</text>
</comment>
<feature type="compositionally biased region" description="Low complexity" evidence="1">
    <location>
        <begin position="383"/>
        <end position="393"/>
    </location>
</feature>
<feature type="compositionally biased region" description="Low complexity" evidence="1">
    <location>
        <begin position="94"/>
        <end position="106"/>
    </location>
</feature>
<dbReference type="PANTHER" id="PTHR38166">
    <property type="entry name" value="C2H2-TYPE DOMAIN-CONTAINING PROTEIN-RELATED"/>
    <property type="match status" value="1"/>
</dbReference>
<feature type="compositionally biased region" description="Basic and acidic residues" evidence="1">
    <location>
        <begin position="168"/>
        <end position="183"/>
    </location>
</feature>
<feature type="compositionally biased region" description="Acidic residues" evidence="1">
    <location>
        <begin position="157"/>
        <end position="167"/>
    </location>
</feature>
<feature type="compositionally biased region" description="Polar residues" evidence="1">
    <location>
        <begin position="1"/>
        <end position="21"/>
    </location>
</feature>
<evidence type="ECO:0000313" key="2">
    <source>
        <dbReference type="EMBL" id="KAB2576390.1"/>
    </source>
</evidence>
<feature type="region of interest" description="Disordered" evidence="1">
    <location>
        <begin position="62"/>
        <end position="216"/>
    </location>
</feature>
<dbReference type="EMBL" id="VCHE01000024">
    <property type="protein sequence ID" value="KAB2576390.1"/>
    <property type="molecule type" value="Genomic_DNA"/>
</dbReference>
<accession>A0A5N5DFW1</accession>
<keyword evidence="3" id="KW-1185">Reference proteome</keyword>
<feature type="compositionally biased region" description="Basic and acidic residues" evidence="1">
    <location>
        <begin position="191"/>
        <end position="201"/>
    </location>
</feature>
<dbReference type="PANTHER" id="PTHR38166:SF1">
    <property type="entry name" value="C2H2-TYPE DOMAIN-CONTAINING PROTEIN"/>
    <property type="match status" value="1"/>
</dbReference>